<gene>
    <name evidence="1" type="ORF">Catovirus_1_70</name>
</gene>
<name>A0A1V0S8I7_9VIRU</name>
<accession>A0A1V0S8I7</accession>
<dbReference type="EMBL" id="KY684083">
    <property type="protein sequence ID" value="ARF08020.1"/>
    <property type="molecule type" value="Genomic_DNA"/>
</dbReference>
<sequence length="97" mass="11757">MQSNNFFISYFYFQDKSQQILKKNIIKNIDDINKALLTIKDKYIKYLYLHKYLHGDDYNDNDMIIYNYDKNHNIFVSNNDKILIQHNVASHIDSILY</sequence>
<reference evidence="1" key="1">
    <citation type="journal article" date="2017" name="Science">
        <title>Giant viruses with an expanded complement of translation system components.</title>
        <authorList>
            <person name="Schulz F."/>
            <person name="Yutin N."/>
            <person name="Ivanova N.N."/>
            <person name="Ortega D.R."/>
            <person name="Lee T.K."/>
            <person name="Vierheilig J."/>
            <person name="Daims H."/>
            <person name="Horn M."/>
            <person name="Wagner M."/>
            <person name="Jensen G.J."/>
            <person name="Kyrpides N.C."/>
            <person name="Koonin E.V."/>
            <person name="Woyke T."/>
        </authorList>
    </citation>
    <scope>NUCLEOTIDE SEQUENCE</scope>
    <source>
        <strain evidence="1">CTV1</strain>
    </source>
</reference>
<evidence type="ECO:0000313" key="1">
    <source>
        <dbReference type="EMBL" id="ARF08020.1"/>
    </source>
</evidence>
<proteinExistence type="predicted"/>
<protein>
    <submittedName>
        <fullName evidence="1">Uncharacterized protein</fullName>
    </submittedName>
</protein>
<organism evidence="1">
    <name type="scientific">Catovirus CTV1</name>
    <dbReference type="NCBI Taxonomy" id="1977631"/>
    <lineage>
        <taxon>Viruses</taxon>
        <taxon>Varidnaviria</taxon>
        <taxon>Bamfordvirae</taxon>
        <taxon>Nucleocytoviricota</taxon>
        <taxon>Megaviricetes</taxon>
        <taxon>Imitervirales</taxon>
        <taxon>Mimiviridae</taxon>
        <taxon>Klosneuvirinae</taxon>
        <taxon>Catovirus</taxon>
    </lineage>
</organism>